<reference evidence="1" key="1">
    <citation type="submission" date="2021-11" db="EMBL/GenBank/DDBJ databases">
        <authorList>
            <person name="Rodrigo-Torres L."/>
            <person name="Arahal R. D."/>
            <person name="Lucena T."/>
        </authorList>
    </citation>
    <scope>NUCLEOTIDE SEQUENCE</scope>
    <source>
        <strain evidence="1">CECT 7928</strain>
    </source>
</reference>
<organism evidence="1 2">
    <name type="scientific">Vibrio marisflavi CECT 7928</name>
    <dbReference type="NCBI Taxonomy" id="634439"/>
    <lineage>
        <taxon>Bacteria</taxon>
        <taxon>Pseudomonadati</taxon>
        <taxon>Pseudomonadota</taxon>
        <taxon>Gammaproteobacteria</taxon>
        <taxon>Vibrionales</taxon>
        <taxon>Vibrionaceae</taxon>
        <taxon>Vibrio</taxon>
    </lineage>
</organism>
<keyword evidence="2" id="KW-1185">Reference proteome</keyword>
<evidence type="ECO:0000313" key="1">
    <source>
        <dbReference type="EMBL" id="CAH0540370.1"/>
    </source>
</evidence>
<comment type="caution">
    <text evidence="1">The sequence shown here is derived from an EMBL/GenBank/DDBJ whole genome shotgun (WGS) entry which is preliminary data.</text>
</comment>
<gene>
    <name evidence="1" type="ORF">VMF7928_02815</name>
</gene>
<evidence type="ECO:0000313" key="2">
    <source>
        <dbReference type="Proteomes" id="UP000838748"/>
    </source>
</evidence>
<accession>A0ABN8E727</accession>
<proteinExistence type="predicted"/>
<name>A0ABN8E727_9VIBR</name>
<sequence length="31" mass="3605">MNMIKSKRKGGIARKRKLMAIDDQLLESLLF</sequence>
<dbReference type="EMBL" id="CAKLDM010000002">
    <property type="protein sequence ID" value="CAH0540370.1"/>
    <property type="molecule type" value="Genomic_DNA"/>
</dbReference>
<protein>
    <submittedName>
        <fullName evidence="1">Uncharacterized protein</fullName>
    </submittedName>
</protein>
<dbReference type="Proteomes" id="UP000838748">
    <property type="component" value="Unassembled WGS sequence"/>
</dbReference>